<accession>A0ACB9Q5T7</accession>
<organism evidence="1 2">
    <name type="scientific">Bauhinia variegata</name>
    <name type="common">Purple orchid tree</name>
    <name type="synonym">Phanera variegata</name>
    <dbReference type="NCBI Taxonomy" id="167791"/>
    <lineage>
        <taxon>Eukaryota</taxon>
        <taxon>Viridiplantae</taxon>
        <taxon>Streptophyta</taxon>
        <taxon>Embryophyta</taxon>
        <taxon>Tracheophyta</taxon>
        <taxon>Spermatophyta</taxon>
        <taxon>Magnoliopsida</taxon>
        <taxon>eudicotyledons</taxon>
        <taxon>Gunneridae</taxon>
        <taxon>Pentapetalae</taxon>
        <taxon>rosids</taxon>
        <taxon>fabids</taxon>
        <taxon>Fabales</taxon>
        <taxon>Fabaceae</taxon>
        <taxon>Cercidoideae</taxon>
        <taxon>Cercideae</taxon>
        <taxon>Bauhiniinae</taxon>
        <taxon>Bauhinia</taxon>
    </lineage>
</organism>
<sequence>MDGGGSESLSLQAWLENSASIDNANEGDGGDHADSGPVSSIGQIFWLHRVPETPQEELGGHVADTCEAVQGDEVGDGVENPRSEHPKGFYEVEAIRSQWMREDIQTQNLIEWLDRPNTANSCDPLNNLRNVPDLNDAFEERIKSTNQSRCKDKQGDQNTQPEWLQRSITPCILVGNQQQSTSRADVNHADVDALPQDDDIPTHTTRELLNSNEKISTVPTVGIFDDFQQLSIFENSKESRAFYGPSMVNSREPVQNERPRGAKKRKSGPVKRFIRVPLEFEPVEQASAAVASGSDNYGDINHENVDENNLDVVEIINPVEHILPHENNTGQQRIFGNSNDNSTFYGPSMVNGREPVQNGCPKGAKKRKSGPVKRFVRVPPEFEPAEQASAAVADSRDNYGDINLETVDENNLDIVKIISPIHYVPSRETTTGESFILFLALRSNGEETLVSNRNLRASNPKLLFKYYEKNLSVHEA</sequence>
<evidence type="ECO:0000313" key="1">
    <source>
        <dbReference type="EMBL" id="KAI4356183.1"/>
    </source>
</evidence>
<protein>
    <submittedName>
        <fullName evidence="1">Uncharacterized protein</fullName>
    </submittedName>
</protein>
<dbReference type="EMBL" id="CM039426">
    <property type="protein sequence ID" value="KAI4356183.1"/>
    <property type="molecule type" value="Genomic_DNA"/>
</dbReference>
<reference evidence="1 2" key="1">
    <citation type="journal article" date="2022" name="DNA Res.">
        <title>Chromosomal-level genome assembly of the orchid tree Bauhinia variegata (Leguminosae; Cercidoideae) supports the allotetraploid origin hypothesis of Bauhinia.</title>
        <authorList>
            <person name="Zhong Y."/>
            <person name="Chen Y."/>
            <person name="Zheng D."/>
            <person name="Pang J."/>
            <person name="Liu Y."/>
            <person name="Luo S."/>
            <person name="Meng S."/>
            <person name="Qian L."/>
            <person name="Wei D."/>
            <person name="Dai S."/>
            <person name="Zhou R."/>
        </authorList>
    </citation>
    <scope>NUCLEOTIDE SEQUENCE [LARGE SCALE GENOMIC DNA]</scope>
    <source>
        <strain evidence="1">BV-YZ2020</strain>
    </source>
</reference>
<gene>
    <name evidence="1" type="ORF">L6164_000225</name>
</gene>
<comment type="caution">
    <text evidence="1">The sequence shown here is derived from an EMBL/GenBank/DDBJ whole genome shotgun (WGS) entry which is preliminary data.</text>
</comment>
<proteinExistence type="predicted"/>
<dbReference type="Proteomes" id="UP000828941">
    <property type="component" value="Chromosome 1"/>
</dbReference>
<name>A0ACB9Q5T7_BAUVA</name>
<evidence type="ECO:0000313" key="2">
    <source>
        <dbReference type="Proteomes" id="UP000828941"/>
    </source>
</evidence>
<keyword evidence="2" id="KW-1185">Reference proteome</keyword>